<sequence length="164" mass="18356">MSQHRRRSLSVLARVGRAFSPFRSNDDAGSRKGMLLEYTVVIVRKKSRSRVAVRLVPADRITSRIHSGITYAPKRTKGGQVLYGHTVHTILCSTNPLIHCRRNQHDTMYGTHRLIASPNLVQRRDAVLRSGSFPRHGSAVSVSRRPSPPLPSSRMRASRSEPPT</sequence>
<dbReference type="HOGENOM" id="CLU_1618805_0_0_1"/>
<dbReference type="VEuPathDB" id="FungiDB:CHGG_01865"/>
<evidence type="ECO:0000313" key="2">
    <source>
        <dbReference type="EMBL" id="EAQ93630.1"/>
    </source>
</evidence>
<organism evidence="2 3">
    <name type="scientific">Chaetomium globosum (strain ATCC 6205 / CBS 148.51 / DSM 1962 / NBRC 6347 / NRRL 1970)</name>
    <name type="common">Soil fungus</name>
    <dbReference type="NCBI Taxonomy" id="306901"/>
    <lineage>
        <taxon>Eukaryota</taxon>
        <taxon>Fungi</taxon>
        <taxon>Dikarya</taxon>
        <taxon>Ascomycota</taxon>
        <taxon>Pezizomycotina</taxon>
        <taxon>Sordariomycetes</taxon>
        <taxon>Sordariomycetidae</taxon>
        <taxon>Sordariales</taxon>
        <taxon>Chaetomiaceae</taxon>
        <taxon>Chaetomium</taxon>
    </lineage>
</organism>
<feature type="region of interest" description="Disordered" evidence="1">
    <location>
        <begin position="131"/>
        <end position="164"/>
    </location>
</feature>
<name>Q2HD39_CHAGB</name>
<dbReference type="RefSeq" id="XP_001221086.1">
    <property type="nucleotide sequence ID" value="XM_001221085.1"/>
</dbReference>
<keyword evidence="3" id="KW-1185">Reference proteome</keyword>
<dbReference type="InParanoid" id="Q2HD39"/>
<dbReference type="GeneID" id="4386394"/>
<gene>
    <name evidence="2" type="ORF">CHGG_01865</name>
</gene>
<dbReference type="Proteomes" id="UP000001056">
    <property type="component" value="Unassembled WGS sequence"/>
</dbReference>
<evidence type="ECO:0000313" key="3">
    <source>
        <dbReference type="Proteomes" id="UP000001056"/>
    </source>
</evidence>
<dbReference type="AlphaFoldDB" id="Q2HD39"/>
<evidence type="ECO:0000256" key="1">
    <source>
        <dbReference type="SAM" id="MobiDB-lite"/>
    </source>
</evidence>
<dbReference type="EMBL" id="CH408029">
    <property type="protein sequence ID" value="EAQ93630.1"/>
    <property type="molecule type" value="Genomic_DNA"/>
</dbReference>
<proteinExistence type="predicted"/>
<accession>Q2HD39</accession>
<reference evidence="3" key="1">
    <citation type="journal article" date="2015" name="Genome Announc.">
        <title>Draft genome sequence of the cellulolytic fungus Chaetomium globosum.</title>
        <authorList>
            <person name="Cuomo C.A."/>
            <person name="Untereiner W.A."/>
            <person name="Ma L.-J."/>
            <person name="Grabherr M."/>
            <person name="Birren B.W."/>
        </authorList>
    </citation>
    <scope>NUCLEOTIDE SEQUENCE [LARGE SCALE GENOMIC DNA]</scope>
    <source>
        <strain evidence="3">ATCC 6205 / CBS 148.51 / DSM 1962 / NBRC 6347 / NRRL 1970</strain>
    </source>
</reference>
<protein>
    <submittedName>
        <fullName evidence="2">Uncharacterized protein</fullName>
    </submittedName>
</protein>